<geneLocation type="mitochondrion" evidence="2"/>
<accession>A0A7S4YYX2</accession>
<gene>
    <name evidence="2" type="primary">ND6</name>
</gene>
<protein>
    <submittedName>
        <fullName evidence="2">NADH dehydrogenase subunit 6</fullName>
    </submittedName>
</protein>
<keyword evidence="1" id="KW-1133">Transmembrane helix</keyword>
<reference evidence="2" key="2">
    <citation type="journal article" date="2020" name="Genomics">
        <title>Contribution to the mitogenome diversity in Delphacinae: Phylogenetic and ecological implications.</title>
        <authorList>
            <person name="Huang Y.-X."/>
            <person name="Ren F.-J."/>
            <person name="Bartlett C.R."/>
            <person name="Wei Y.-S."/>
            <person name="Qin D.-Z."/>
        </authorList>
    </citation>
    <scope>NUCLEOTIDE SEQUENCE</scope>
</reference>
<organism evidence="2">
    <name type="scientific">Cemus sauteri</name>
    <dbReference type="NCBI Taxonomy" id="871497"/>
    <lineage>
        <taxon>Eukaryota</taxon>
        <taxon>Metazoa</taxon>
        <taxon>Ecdysozoa</taxon>
        <taxon>Arthropoda</taxon>
        <taxon>Hexapoda</taxon>
        <taxon>Insecta</taxon>
        <taxon>Pterygota</taxon>
        <taxon>Neoptera</taxon>
        <taxon>Paraneoptera</taxon>
        <taxon>Hemiptera</taxon>
        <taxon>Auchenorrhyncha</taxon>
        <taxon>Fulgoroidea</taxon>
        <taxon>Delphacidae</taxon>
        <taxon>Delphacinae</taxon>
        <taxon>Cemus</taxon>
    </lineage>
</organism>
<sequence>MKLIQVIITMNSLMSMNLNHPISLGSILMFQSICTAIQTMLLSKNSWYSIILFITFSSGIMIMFMYMSSISSNEKFSMSLKVSLMVMIMMLIMAFMYKDKIPTILNNLMEEDILIQENEEKKSIFKMISSKKLYLTTFMTLMILLILITISNLINSFEGPLKLTYVNF</sequence>
<keyword evidence="1" id="KW-0472">Membrane</keyword>
<feature type="transmembrane region" description="Helical" evidence="1">
    <location>
        <begin position="133"/>
        <end position="154"/>
    </location>
</feature>
<evidence type="ECO:0000313" key="2">
    <source>
        <dbReference type="EMBL" id="QBZ38105.1"/>
    </source>
</evidence>
<evidence type="ECO:0000256" key="1">
    <source>
        <dbReference type="SAM" id="Phobius"/>
    </source>
</evidence>
<keyword evidence="1" id="KW-0812">Transmembrane</keyword>
<proteinExistence type="predicted"/>
<dbReference type="EMBL" id="MH293457">
    <property type="protein sequence ID" value="QBZ38105.1"/>
    <property type="molecule type" value="Genomic_DNA"/>
</dbReference>
<feature type="transmembrane region" description="Helical" evidence="1">
    <location>
        <begin position="78"/>
        <end position="97"/>
    </location>
</feature>
<name>A0A7S4YYX2_9HEMI</name>
<keyword evidence="2" id="KW-0496">Mitochondrion</keyword>
<reference evidence="2" key="1">
    <citation type="submission" date="2018-05" db="EMBL/GenBank/DDBJ databases">
        <authorList>
            <person name="Huang Y."/>
            <person name="Qin D."/>
        </authorList>
    </citation>
    <scope>NUCLEOTIDE SEQUENCE</scope>
</reference>
<feature type="transmembrane region" description="Helical" evidence="1">
    <location>
        <begin position="21"/>
        <end position="41"/>
    </location>
</feature>
<feature type="transmembrane region" description="Helical" evidence="1">
    <location>
        <begin position="47"/>
        <end position="66"/>
    </location>
</feature>
<dbReference type="AlphaFoldDB" id="A0A7S4YYX2"/>